<evidence type="ECO:0000256" key="7">
    <source>
        <dbReference type="ARBA" id="ARBA00022859"/>
    </source>
</evidence>
<dbReference type="GO" id="GO:0016020">
    <property type="term" value="C:membrane"/>
    <property type="evidence" value="ECO:0007669"/>
    <property type="project" value="TreeGrafter"/>
</dbReference>
<keyword evidence="4" id="KW-0929">Antimicrobial</keyword>
<proteinExistence type="inferred from homology"/>
<dbReference type="PANTHER" id="PTHR45828:SF9">
    <property type="entry name" value="CELL WALL INTEGRITY AND STRESS RESPONSE COMPONENT 4-LIKE-RELATED"/>
    <property type="match status" value="1"/>
</dbReference>
<dbReference type="AlphaFoldDB" id="A0A1S3K6X3"/>
<evidence type="ECO:0000256" key="9">
    <source>
        <dbReference type="SAM" id="SignalP"/>
    </source>
</evidence>
<evidence type="ECO:0000256" key="2">
    <source>
        <dbReference type="ARBA" id="ARBA00008501"/>
    </source>
</evidence>
<evidence type="ECO:0000256" key="8">
    <source>
        <dbReference type="ARBA" id="ARBA00023022"/>
    </source>
</evidence>
<name>A0A1S3K6X3_LINAN</name>
<feature type="chain" id="PRO_5010193469" evidence="9">
    <location>
        <begin position="23"/>
        <end position="177"/>
    </location>
</feature>
<evidence type="ECO:0000256" key="6">
    <source>
        <dbReference type="ARBA" id="ARBA00022729"/>
    </source>
</evidence>
<protein>
    <submittedName>
        <fullName evidence="12">Ferric-chelate reductase 1</fullName>
    </submittedName>
</protein>
<evidence type="ECO:0000259" key="10">
    <source>
        <dbReference type="PROSITE" id="PS51019"/>
    </source>
</evidence>
<comment type="subcellular location">
    <subcellularLocation>
        <location evidence="1">Secreted</location>
    </subcellularLocation>
</comment>
<dbReference type="PANTHER" id="PTHR45828">
    <property type="entry name" value="CYTOCHROME B561/FERRIC REDUCTASE TRANSMEMBRANE"/>
    <property type="match status" value="1"/>
</dbReference>
<keyword evidence="6 9" id="KW-0732">Signal</keyword>
<dbReference type="InterPro" id="IPR051237">
    <property type="entry name" value="Ferric-chelate_Red/DefProt"/>
</dbReference>
<keyword evidence="8" id="KW-0044">Antibiotic</keyword>
<dbReference type="OMA" id="HCTIANE"/>
<evidence type="ECO:0000256" key="4">
    <source>
        <dbReference type="ARBA" id="ARBA00022529"/>
    </source>
</evidence>
<evidence type="ECO:0000256" key="1">
    <source>
        <dbReference type="ARBA" id="ARBA00004613"/>
    </source>
</evidence>
<evidence type="ECO:0000313" key="11">
    <source>
        <dbReference type="Proteomes" id="UP000085678"/>
    </source>
</evidence>
<dbReference type="GO" id="GO:0042742">
    <property type="term" value="P:defense response to bacterium"/>
    <property type="evidence" value="ECO:0007669"/>
    <property type="project" value="UniProtKB-KW"/>
</dbReference>
<keyword evidence="11" id="KW-1185">Reference proteome</keyword>
<feature type="signal peptide" evidence="9">
    <location>
        <begin position="1"/>
        <end position="22"/>
    </location>
</feature>
<keyword evidence="3" id="KW-0964">Secreted</keyword>
<dbReference type="KEGG" id="lak:106179190"/>
<feature type="domain" description="Reelin" evidence="10">
    <location>
        <begin position="19"/>
        <end position="177"/>
    </location>
</feature>
<dbReference type="RefSeq" id="XP_013418179.1">
    <property type="nucleotide sequence ID" value="XM_013562725.1"/>
</dbReference>
<dbReference type="InterPro" id="IPR042307">
    <property type="entry name" value="Reeler_sf"/>
</dbReference>
<accession>A0A1S3K6X3</accession>
<comment type="similarity">
    <text evidence="2">Belongs to the insect defense protein family.</text>
</comment>
<dbReference type="GO" id="GO:0005576">
    <property type="term" value="C:extracellular region"/>
    <property type="evidence" value="ECO:0007669"/>
    <property type="project" value="UniProtKB-SubCell"/>
</dbReference>
<organism evidence="11 12">
    <name type="scientific">Lingula anatina</name>
    <name type="common">Brachiopod</name>
    <name type="synonym">Lingula unguis</name>
    <dbReference type="NCBI Taxonomy" id="7574"/>
    <lineage>
        <taxon>Eukaryota</taxon>
        <taxon>Metazoa</taxon>
        <taxon>Spiralia</taxon>
        <taxon>Lophotrochozoa</taxon>
        <taxon>Brachiopoda</taxon>
        <taxon>Linguliformea</taxon>
        <taxon>Lingulata</taxon>
        <taxon>Lingulida</taxon>
        <taxon>Linguloidea</taxon>
        <taxon>Lingulidae</taxon>
        <taxon>Lingula</taxon>
    </lineage>
</organism>
<dbReference type="CDD" id="cd08544">
    <property type="entry name" value="Reeler"/>
    <property type="match status" value="1"/>
</dbReference>
<evidence type="ECO:0000256" key="3">
    <source>
        <dbReference type="ARBA" id="ARBA00022525"/>
    </source>
</evidence>
<dbReference type="GeneID" id="106179190"/>
<dbReference type="Pfam" id="PF02014">
    <property type="entry name" value="Reeler"/>
    <property type="match status" value="1"/>
</dbReference>
<evidence type="ECO:0000313" key="12">
    <source>
        <dbReference type="RefSeq" id="XP_013418179.1"/>
    </source>
</evidence>
<dbReference type="Gene3D" id="2.60.40.4060">
    <property type="entry name" value="Reeler domain"/>
    <property type="match status" value="1"/>
</dbReference>
<reference evidence="12" key="1">
    <citation type="submission" date="2025-08" db="UniProtKB">
        <authorList>
            <consortium name="RefSeq"/>
        </authorList>
    </citation>
    <scope>IDENTIFICATION</scope>
    <source>
        <tissue evidence="12">Gonads</tissue>
    </source>
</reference>
<keyword evidence="5" id="KW-0399">Innate immunity</keyword>
<dbReference type="InterPro" id="IPR002861">
    <property type="entry name" value="Reeler_dom"/>
</dbReference>
<dbReference type="GO" id="GO:0045087">
    <property type="term" value="P:innate immune response"/>
    <property type="evidence" value="ECO:0007669"/>
    <property type="project" value="UniProtKB-KW"/>
</dbReference>
<dbReference type="InParanoid" id="A0A1S3K6X3"/>
<dbReference type="PROSITE" id="PS51019">
    <property type="entry name" value="REELIN"/>
    <property type="match status" value="1"/>
</dbReference>
<dbReference type="Proteomes" id="UP000085678">
    <property type="component" value="Unplaced"/>
</dbReference>
<dbReference type="OrthoDB" id="2419613at2759"/>
<keyword evidence="7" id="KW-0391">Immunity</keyword>
<evidence type="ECO:0000256" key="5">
    <source>
        <dbReference type="ARBA" id="ARBA00022588"/>
    </source>
</evidence>
<sequence>MLLVIATSVLPCLLLLCGGVASYPSGAYIPSGACDSMLPSPNADSGHGAAQQTGSNPFSLVLGAAKYSPGQPYNVSLIGPSHYEGFMIQARSNTTGSRVGTWQTSTLTVLNENCSGAEGKALVHKATLEGTGNMTFTWTAPPAGTGYVKFYATVVQEKEVFWAKFPGPMLVGEDPCP</sequence>
<gene>
    <name evidence="12" type="primary">LOC106179190</name>
</gene>